<evidence type="ECO:0000313" key="2">
    <source>
        <dbReference type="EMBL" id="EGW30636.1"/>
    </source>
</evidence>
<dbReference type="EMBL" id="GL996505">
    <property type="protein sequence ID" value="EGW30636.1"/>
    <property type="molecule type" value="Genomic_DNA"/>
</dbReference>
<gene>
    <name evidence="2" type="ORF">SPAPADRAFT_143419</name>
</gene>
<dbReference type="RefSeq" id="XP_007377607.1">
    <property type="nucleotide sequence ID" value="XM_007377545.1"/>
</dbReference>
<name>G3AUT0_SPAPN</name>
<dbReference type="KEGG" id="spaa:SPAPADRAFT_143419"/>
<reference evidence="2 3" key="1">
    <citation type="journal article" date="2011" name="Proc. Natl. Acad. Sci. U.S.A.">
        <title>Comparative genomics of xylose-fermenting fungi for enhanced biofuel production.</title>
        <authorList>
            <person name="Wohlbach D.J."/>
            <person name="Kuo A."/>
            <person name="Sato T.K."/>
            <person name="Potts K.M."/>
            <person name="Salamov A.A."/>
            <person name="LaButti K.M."/>
            <person name="Sun H."/>
            <person name="Clum A."/>
            <person name="Pangilinan J.L."/>
            <person name="Lindquist E.A."/>
            <person name="Lucas S."/>
            <person name="Lapidus A."/>
            <person name="Jin M."/>
            <person name="Gunawan C."/>
            <person name="Balan V."/>
            <person name="Dale B.E."/>
            <person name="Jeffries T.W."/>
            <person name="Zinkel R."/>
            <person name="Barry K.W."/>
            <person name="Grigoriev I.V."/>
            <person name="Gasch A.P."/>
        </authorList>
    </citation>
    <scope>NUCLEOTIDE SEQUENCE [LARGE SCALE GENOMIC DNA]</scope>
    <source>
        <strain evidence="3">NRRL Y-27907 / 11-Y1</strain>
    </source>
</reference>
<dbReference type="Proteomes" id="UP000000709">
    <property type="component" value="Unassembled WGS sequence"/>
</dbReference>
<feature type="non-terminal residue" evidence="2">
    <location>
        <position position="1"/>
    </location>
</feature>
<dbReference type="GeneID" id="18870545"/>
<protein>
    <submittedName>
        <fullName evidence="2">Uncharacterized protein</fullName>
    </submittedName>
</protein>
<evidence type="ECO:0000313" key="3">
    <source>
        <dbReference type="Proteomes" id="UP000000709"/>
    </source>
</evidence>
<feature type="region of interest" description="Disordered" evidence="1">
    <location>
        <begin position="1"/>
        <end position="20"/>
    </location>
</feature>
<organism evidence="3">
    <name type="scientific">Spathaspora passalidarum (strain NRRL Y-27907 / 11-Y1)</name>
    <dbReference type="NCBI Taxonomy" id="619300"/>
    <lineage>
        <taxon>Eukaryota</taxon>
        <taxon>Fungi</taxon>
        <taxon>Dikarya</taxon>
        <taxon>Ascomycota</taxon>
        <taxon>Saccharomycotina</taxon>
        <taxon>Pichiomycetes</taxon>
        <taxon>Debaryomycetaceae</taxon>
        <taxon>Spathaspora</taxon>
    </lineage>
</organism>
<keyword evidence="3" id="KW-1185">Reference proteome</keyword>
<sequence>TPEHPTRNIREYPRTSYPQHKRVPPVPHPVWGCPSMFPMLLACGYRLYLPMPLACGSTI</sequence>
<proteinExistence type="predicted"/>
<accession>G3AUT0</accession>
<dbReference type="HOGENOM" id="CLU_2967535_0_0_1"/>
<dbReference type="AlphaFoldDB" id="G3AUT0"/>
<feature type="compositionally biased region" description="Basic and acidic residues" evidence="1">
    <location>
        <begin position="1"/>
        <end position="13"/>
    </location>
</feature>
<evidence type="ECO:0000256" key="1">
    <source>
        <dbReference type="SAM" id="MobiDB-lite"/>
    </source>
</evidence>
<dbReference type="InParanoid" id="G3AUT0"/>